<comment type="caution">
    <text evidence="1">The sequence shown here is derived from an EMBL/GenBank/DDBJ whole genome shotgun (WGS) entry which is preliminary data.</text>
</comment>
<accession>A0A4S2FWW0</accession>
<dbReference type="Proteomes" id="UP000306630">
    <property type="component" value="Unassembled WGS sequence"/>
</dbReference>
<gene>
    <name evidence="1" type="ORF">E5333_08110</name>
</gene>
<reference evidence="1 2" key="1">
    <citation type="submission" date="2019-04" db="EMBL/GenBank/DDBJ databases">
        <title>Microbes associate with the intestines of laboratory mice.</title>
        <authorList>
            <person name="Navarre W."/>
            <person name="Wong E."/>
            <person name="Huang K."/>
            <person name="Tropini C."/>
            <person name="Ng K."/>
            <person name="Yu B."/>
        </authorList>
    </citation>
    <scope>NUCLEOTIDE SEQUENCE [LARGE SCALE GENOMIC DNA]</scope>
    <source>
        <strain evidence="1 2">NM06_A21</strain>
    </source>
</reference>
<dbReference type="RefSeq" id="WP_123477179.1">
    <property type="nucleotide sequence ID" value="NZ_CAOWXJ010000067.1"/>
</dbReference>
<protein>
    <submittedName>
        <fullName evidence="1">Uncharacterized protein</fullName>
    </submittedName>
</protein>
<proteinExistence type="predicted"/>
<organism evidence="1 2">
    <name type="scientific">Muribaculum intestinale</name>
    <dbReference type="NCBI Taxonomy" id="1796646"/>
    <lineage>
        <taxon>Bacteria</taxon>
        <taxon>Pseudomonadati</taxon>
        <taxon>Bacteroidota</taxon>
        <taxon>Bacteroidia</taxon>
        <taxon>Bacteroidales</taxon>
        <taxon>Muribaculaceae</taxon>
        <taxon>Muribaculum</taxon>
    </lineage>
</organism>
<evidence type="ECO:0000313" key="2">
    <source>
        <dbReference type="Proteomes" id="UP000306630"/>
    </source>
</evidence>
<evidence type="ECO:0000313" key="1">
    <source>
        <dbReference type="EMBL" id="TGY73893.1"/>
    </source>
</evidence>
<name>A0A4S2FWW0_9BACT</name>
<dbReference type="EMBL" id="SRYD01000028">
    <property type="protein sequence ID" value="TGY73893.1"/>
    <property type="molecule type" value="Genomic_DNA"/>
</dbReference>
<dbReference type="AlphaFoldDB" id="A0A4S2FWW0"/>
<sequence length="140" mass="15989">MRDKIAQYLKYDPRNKLIFAPSLDQHLHSVDVGFELAKSIEGDLSSPHLPMIAEDYLNAILRRSIKEDPIIGDYIALENWGILFEPALKLNLVSIFDSHSKSNTLILVNCGQADYENFHLVNKHFNTTFPIGNLHPYILQ</sequence>